<evidence type="ECO:0000313" key="2">
    <source>
        <dbReference type="EMBL" id="EDQ99600.1"/>
    </source>
</evidence>
<dbReference type="KEGG" id="lbc:LACBIDRAFT_316261"/>
<protein>
    <submittedName>
        <fullName evidence="2">Predicted protein</fullName>
    </submittedName>
</protein>
<dbReference type="OrthoDB" id="5421757at2759"/>
<dbReference type="EMBL" id="DS547161">
    <property type="protein sequence ID" value="EDQ99600.1"/>
    <property type="molecule type" value="Genomic_DNA"/>
</dbReference>
<organism evidence="3">
    <name type="scientific">Laccaria bicolor (strain S238N-H82 / ATCC MYA-4686)</name>
    <name type="common">Bicoloured deceiver</name>
    <name type="synonym">Laccaria laccata var. bicolor</name>
    <dbReference type="NCBI Taxonomy" id="486041"/>
    <lineage>
        <taxon>Eukaryota</taxon>
        <taxon>Fungi</taxon>
        <taxon>Dikarya</taxon>
        <taxon>Basidiomycota</taxon>
        <taxon>Agaricomycotina</taxon>
        <taxon>Agaricomycetes</taxon>
        <taxon>Agaricomycetidae</taxon>
        <taxon>Agaricales</taxon>
        <taxon>Agaricineae</taxon>
        <taxon>Hydnangiaceae</taxon>
        <taxon>Laccaria</taxon>
    </lineage>
</organism>
<gene>
    <name evidence="2" type="ORF">LACBIDRAFT_316261</name>
</gene>
<keyword evidence="1" id="KW-0472">Membrane</keyword>
<dbReference type="AlphaFoldDB" id="B0E0K3"/>
<dbReference type="RefSeq" id="XP_001889711.1">
    <property type="nucleotide sequence ID" value="XM_001889676.1"/>
</dbReference>
<reference evidence="2 3" key="1">
    <citation type="journal article" date="2008" name="Nature">
        <title>The genome of Laccaria bicolor provides insights into mycorrhizal symbiosis.</title>
        <authorList>
            <person name="Martin F."/>
            <person name="Aerts A."/>
            <person name="Ahren D."/>
            <person name="Brun A."/>
            <person name="Danchin E.G.J."/>
            <person name="Duchaussoy F."/>
            <person name="Gibon J."/>
            <person name="Kohler A."/>
            <person name="Lindquist E."/>
            <person name="Pereda V."/>
            <person name="Salamov A."/>
            <person name="Shapiro H.J."/>
            <person name="Wuyts J."/>
            <person name="Blaudez D."/>
            <person name="Buee M."/>
            <person name="Brokstein P."/>
            <person name="Canbaeck B."/>
            <person name="Cohen D."/>
            <person name="Courty P.E."/>
            <person name="Coutinho P.M."/>
            <person name="Delaruelle C."/>
            <person name="Detter J.C."/>
            <person name="Deveau A."/>
            <person name="DiFazio S."/>
            <person name="Duplessis S."/>
            <person name="Fraissinet-Tachet L."/>
            <person name="Lucic E."/>
            <person name="Frey-Klett P."/>
            <person name="Fourrey C."/>
            <person name="Feussner I."/>
            <person name="Gay G."/>
            <person name="Grimwood J."/>
            <person name="Hoegger P.J."/>
            <person name="Jain P."/>
            <person name="Kilaru S."/>
            <person name="Labbe J."/>
            <person name="Lin Y.C."/>
            <person name="Legue V."/>
            <person name="Le Tacon F."/>
            <person name="Marmeisse R."/>
            <person name="Melayah D."/>
            <person name="Montanini B."/>
            <person name="Muratet M."/>
            <person name="Nehls U."/>
            <person name="Niculita-Hirzel H."/>
            <person name="Oudot-Le Secq M.P."/>
            <person name="Peter M."/>
            <person name="Quesneville H."/>
            <person name="Rajashekar B."/>
            <person name="Reich M."/>
            <person name="Rouhier N."/>
            <person name="Schmutz J."/>
            <person name="Yin T."/>
            <person name="Chalot M."/>
            <person name="Henrissat B."/>
            <person name="Kuees U."/>
            <person name="Lucas S."/>
            <person name="Van de Peer Y."/>
            <person name="Podila G.K."/>
            <person name="Polle A."/>
            <person name="Pukkila P.J."/>
            <person name="Richardson P.M."/>
            <person name="Rouze P."/>
            <person name="Sanders I.R."/>
            <person name="Stajich J.E."/>
            <person name="Tunlid A."/>
            <person name="Tuskan G."/>
            <person name="Grigoriev I.V."/>
        </authorList>
    </citation>
    <scope>NUCLEOTIDE SEQUENCE [LARGE SCALE GENOMIC DNA]</scope>
    <source>
        <strain evidence="3">S238N-H82 / ATCC MYA-4686</strain>
    </source>
</reference>
<dbReference type="GeneID" id="6085353"/>
<name>B0E0K3_LACBS</name>
<evidence type="ECO:0000313" key="3">
    <source>
        <dbReference type="Proteomes" id="UP000001194"/>
    </source>
</evidence>
<keyword evidence="1" id="KW-1133">Transmembrane helix</keyword>
<sequence>MDTVFGPRTLPQDSPAIPLLEKNGEGRGVYISHLDRSPISIKILVFVVVLLMNAAFAVLVLWRASKNYNVVLALVLNDFHYVEAGVLRTTRKGFWSWCWTFMVAAFDYRLLGTLWPKIREFVTGHLYFRIRCGFRKTEIVFRAPTGKEFDEMLTLPMIKFQKAFQMSLLDATNRQFILENTGFNTRCAPWELCYAASMAAYRLADDGLFDMKNWELTVWQKDVYNRWTAWETWRHQDPFLSAMALEILKEKLRMEGKDKIVARMEDVISAPLSESVRQELVHSIITLARAEGFDMETSWIEAISEADRIHNQFPQLQ</sequence>
<proteinExistence type="predicted"/>
<dbReference type="HOGENOM" id="CLU_072843_0_0_1"/>
<feature type="transmembrane region" description="Helical" evidence="1">
    <location>
        <begin position="94"/>
        <end position="111"/>
    </location>
</feature>
<dbReference type="STRING" id="486041.B0E0K3"/>
<accession>B0E0K3</accession>
<keyword evidence="1" id="KW-0812">Transmembrane</keyword>
<evidence type="ECO:0000256" key="1">
    <source>
        <dbReference type="SAM" id="Phobius"/>
    </source>
</evidence>
<dbReference type="InParanoid" id="B0E0K3"/>
<feature type="transmembrane region" description="Helical" evidence="1">
    <location>
        <begin position="43"/>
        <end position="62"/>
    </location>
</feature>
<keyword evidence="3" id="KW-1185">Reference proteome</keyword>
<dbReference type="Proteomes" id="UP000001194">
    <property type="component" value="Unassembled WGS sequence"/>
</dbReference>